<feature type="transmembrane region" description="Helical" evidence="11">
    <location>
        <begin position="326"/>
        <end position="346"/>
    </location>
</feature>
<feature type="transmembrane region" description="Helical" evidence="11">
    <location>
        <begin position="260"/>
        <end position="281"/>
    </location>
</feature>
<comment type="similarity">
    <text evidence="2">Belongs to the nucleotide-sugar transporter family. SLC35B subfamily.</text>
</comment>
<feature type="transmembrane region" description="Helical" evidence="11">
    <location>
        <begin position="63"/>
        <end position="81"/>
    </location>
</feature>
<dbReference type="PANTHER" id="PTHR10778:SF10">
    <property type="entry name" value="SOLUTE CARRIER FAMILY 35 MEMBER B1"/>
    <property type="match status" value="1"/>
</dbReference>
<dbReference type="InterPro" id="IPR037185">
    <property type="entry name" value="EmrE-like"/>
</dbReference>
<dbReference type="AlphaFoldDB" id="A0AAN7ZX54"/>
<organism evidence="12 13">
    <name type="scientific">Arxiozyma heterogenica</name>
    <dbReference type="NCBI Taxonomy" id="278026"/>
    <lineage>
        <taxon>Eukaryota</taxon>
        <taxon>Fungi</taxon>
        <taxon>Dikarya</taxon>
        <taxon>Ascomycota</taxon>
        <taxon>Saccharomycotina</taxon>
        <taxon>Saccharomycetes</taxon>
        <taxon>Saccharomycetales</taxon>
        <taxon>Saccharomycetaceae</taxon>
        <taxon>Arxiozyma</taxon>
    </lineage>
</organism>
<evidence type="ECO:0000313" key="13">
    <source>
        <dbReference type="Proteomes" id="UP001306508"/>
    </source>
</evidence>
<accession>A0AAN7ZX54</accession>
<keyword evidence="3" id="KW-0813">Transport</keyword>
<evidence type="ECO:0000256" key="10">
    <source>
        <dbReference type="SAM" id="MobiDB-lite"/>
    </source>
</evidence>
<gene>
    <name evidence="12" type="ORF">RI543_003935</name>
</gene>
<evidence type="ECO:0000256" key="5">
    <source>
        <dbReference type="ARBA" id="ARBA00022692"/>
    </source>
</evidence>
<comment type="subcellular location">
    <subcellularLocation>
        <location evidence="1">Endoplasmic reticulum membrane</location>
        <topology evidence="1">Multi-pass membrane protein</topology>
    </subcellularLocation>
</comment>
<keyword evidence="13" id="KW-1185">Reference proteome</keyword>
<dbReference type="GO" id="GO:0005459">
    <property type="term" value="F:UDP-galactose transmembrane transporter activity"/>
    <property type="evidence" value="ECO:0007669"/>
    <property type="project" value="TreeGrafter"/>
</dbReference>
<dbReference type="GO" id="GO:0005789">
    <property type="term" value="C:endoplasmic reticulum membrane"/>
    <property type="evidence" value="ECO:0007669"/>
    <property type="project" value="UniProtKB-SubCell"/>
</dbReference>
<evidence type="ECO:0000313" key="12">
    <source>
        <dbReference type="EMBL" id="KAK5778276.1"/>
    </source>
</evidence>
<comment type="caution">
    <text evidence="12">The sequence shown here is derived from an EMBL/GenBank/DDBJ whole genome shotgun (WGS) entry which is preliminary data.</text>
</comment>
<reference evidence="13" key="1">
    <citation type="submission" date="2023-07" db="EMBL/GenBank/DDBJ databases">
        <title>A draft genome of Kazachstania heterogenica Y-27499.</title>
        <authorList>
            <person name="Donic C."/>
            <person name="Kralova J.S."/>
            <person name="Fidel L."/>
            <person name="Ben-Dor S."/>
            <person name="Jung S."/>
        </authorList>
    </citation>
    <scope>NUCLEOTIDE SEQUENCE [LARGE SCALE GENOMIC DNA]</scope>
    <source>
        <strain evidence="13">Y27499</strain>
    </source>
</reference>
<evidence type="ECO:0000256" key="4">
    <source>
        <dbReference type="ARBA" id="ARBA00022597"/>
    </source>
</evidence>
<evidence type="ECO:0000256" key="2">
    <source>
        <dbReference type="ARBA" id="ARBA00010694"/>
    </source>
</evidence>
<dbReference type="InterPro" id="IPR013657">
    <property type="entry name" value="SCL35B1-4/HUT1"/>
</dbReference>
<keyword evidence="8 11" id="KW-0472">Membrane</keyword>
<dbReference type="PANTHER" id="PTHR10778">
    <property type="entry name" value="SOLUTE CARRIER FAMILY 35 MEMBER B"/>
    <property type="match status" value="1"/>
</dbReference>
<evidence type="ECO:0000256" key="11">
    <source>
        <dbReference type="SAM" id="Phobius"/>
    </source>
</evidence>
<evidence type="ECO:0000256" key="1">
    <source>
        <dbReference type="ARBA" id="ARBA00004477"/>
    </source>
</evidence>
<keyword evidence="7 11" id="KW-1133">Transmembrane helix</keyword>
<evidence type="ECO:0000256" key="7">
    <source>
        <dbReference type="ARBA" id="ARBA00022989"/>
    </source>
</evidence>
<keyword evidence="5 11" id="KW-0812">Transmembrane</keyword>
<feature type="transmembrane region" description="Helical" evidence="11">
    <location>
        <begin position="301"/>
        <end position="319"/>
    </location>
</feature>
<feature type="transmembrane region" description="Helical" evidence="11">
    <location>
        <begin position="193"/>
        <end position="214"/>
    </location>
</feature>
<dbReference type="GO" id="GO:0000139">
    <property type="term" value="C:Golgi membrane"/>
    <property type="evidence" value="ECO:0007669"/>
    <property type="project" value="TreeGrafter"/>
</dbReference>
<proteinExistence type="inferred from homology"/>
<evidence type="ECO:0000256" key="3">
    <source>
        <dbReference type="ARBA" id="ARBA00022448"/>
    </source>
</evidence>
<feature type="compositionally biased region" description="Basic and acidic residues" evidence="10">
    <location>
        <begin position="230"/>
        <end position="250"/>
    </location>
</feature>
<sequence>MTRLSKGTGKDRGKDNELQNTNIYILSFCVIGIYTSFLTWALVQEPLNTKVWTNSNEKFQCPNIIAVSQAIVAMIMGYVYLKWQRSEYDPLDLIKDYSKQLILISFTQSTSTPLATYALNYVDYLTYMLAKSCKMIPVLLIHLLIYRSHINKEKKIVAILVTLGVTIFTIGGSKSTRKSVATNITTFATRFSLSFSPIWFGFMLLLISLFLDGLTNATQDHLLKSANKSSKNDTNKDENDEKSHTNPTDKKNKKITGAHLMFALNLFIILWNIPYLCIFHKEQFNKAIRLIQLDPQIGSYLLAYSLCGAIGQCFIFFTLEKYGSLVLIMITVTRKMISMLLSIVVFNKKINLTQWIGIFIVFGGICWEAVNKRRAINSNKSETNNNSGFGMDRKLR</sequence>
<feature type="transmembrane region" description="Helical" evidence="11">
    <location>
        <begin position="156"/>
        <end position="173"/>
    </location>
</feature>
<dbReference type="SUPFAM" id="SSF103481">
    <property type="entry name" value="Multidrug resistance efflux transporter EmrE"/>
    <property type="match status" value="1"/>
</dbReference>
<evidence type="ECO:0000256" key="9">
    <source>
        <dbReference type="ARBA" id="ARBA00041103"/>
    </source>
</evidence>
<feature type="transmembrane region" description="Helical" evidence="11">
    <location>
        <begin position="125"/>
        <end position="144"/>
    </location>
</feature>
<evidence type="ECO:0000256" key="8">
    <source>
        <dbReference type="ARBA" id="ARBA00023136"/>
    </source>
</evidence>
<keyword evidence="6" id="KW-0256">Endoplasmic reticulum</keyword>
<protein>
    <recommendedName>
        <fullName evidence="9">UDP-galactose transporter homolog 1</fullName>
    </recommendedName>
</protein>
<name>A0AAN7ZX54_9SACH</name>
<keyword evidence="4" id="KW-0762">Sugar transport</keyword>
<dbReference type="EMBL" id="JAWIZZ010000053">
    <property type="protein sequence ID" value="KAK5778276.1"/>
    <property type="molecule type" value="Genomic_DNA"/>
</dbReference>
<feature type="transmembrane region" description="Helical" evidence="11">
    <location>
        <begin position="21"/>
        <end position="43"/>
    </location>
</feature>
<evidence type="ECO:0000256" key="6">
    <source>
        <dbReference type="ARBA" id="ARBA00022824"/>
    </source>
</evidence>
<dbReference type="Pfam" id="PF08449">
    <property type="entry name" value="UAA"/>
    <property type="match status" value="2"/>
</dbReference>
<dbReference type="Proteomes" id="UP001306508">
    <property type="component" value="Unassembled WGS sequence"/>
</dbReference>
<dbReference type="GO" id="GO:0005460">
    <property type="term" value="F:UDP-glucose transmembrane transporter activity"/>
    <property type="evidence" value="ECO:0007669"/>
    <property type="project" value="TreeGrafter"/>
</dbReference>
<feature type="region of interest" description="Disordered" evidence="10">
    <location>
        <begin position="227"/>
        <end position="251"/>
    </location>
</feature>